<evidence type="ECO:0000259" key="2">
    <source>
        <dbReference type="PROSITE" id="PS51270"/>
    </source>
</evidence>
<keyword evidence="1" id="KW-0862">Zinc</keyword>
<feature type="domain" description="CTCHY-type" evidence="2">
    <location>
        <begin position="1"/>
        <end position="62"/>
    </location>
</feature>
<sequence length="101" mass="11622">YTCLVCNLFDDEDRNQYHCDGCGICRVGGRGRFFHCEVCNMCLPLQLKFDGHRLSSGHYACPTCQTSMMDMNQLWEYLDAEVAATPMPKEYANYFVDILCK</sequence>
<keyword evidence="1" id="KW-0863">Zinc-finger</keyword>
<dbReference type="GO" id="GO:0005634">
    <property type="term" value="C:nucleus"/>
    <property type="evidence" value="ECO:0007669"/>
    <property type="project" value="TreeGrafter"/>
</dbReference>
<reference evidence="3" key="2">
    <citation type="submission" date="2020-05" db="UniProtKB">
        <authorList>
            <consortium name="EnsemblMetazoa"/>
        </authorList>
    </citation>
    <scope>IDENTIFICATION</scope>
    <source>
        <strain evidence="3">maculatus3</strain>
    </source>
</reference>
<dbReference type="GO" id="GO:0016567">
    <property type="term" value="P:protein ubiquitination"/>
    <property type="evidence" value="ECO:0007669"/>
    <property type="project" value="TreeGrafter"/>
</dbReference>
<dbReference type="PANTHER" id="PTHR21319">
    <property type="entry name" value="RING FINGER AND CHY ZINC FINGER DOMAIN-CONTAINING PROTEIN 1"/>
    <property type="match status" value="1"/>
</dbReference>
<dbReference type="Proteomes" id="UP000075901">
    <property type="component" value="Unassembled WGS sequence"/>
</dbReference>
<dbReference type="InterPro" id="IPR037275">
    <property type="entry name" value="Znf_CTCHY_sf"/>
</dbReference>
<evidence type="ECO:0000313" key="3">
    <source>
        <dbReference type="EnsemblMetazoa" id="AMAM017782-PA"/>
    </source>
</evidence>
<name>A0A182T1K6_9DIPT</name>
<proteinExistence type="predicted"/>
<dbReference type="GO" id="GO:0006511">
    <property type="term" value="P:ubiquitin-dependent protein catabolic process"/>
    <property type="evidence" value="ECO:0007669"/>
    <property type="project" value="TreeGrafter"/>
</dbReference>
<protein>
    <submittedName>
        <fullName evidence="3">CTCHY-type domain-containing protein</fullName>
    </submittedName>
</protein>
<dbReference type="PROSITE" id="PS51270">
    <property type="entry name" value="ZF_CTCHY"/>
    <property type="match status" value="1"/>
</dbReference>
<dbReference type="VEuPathDB" id="VectorBase:AMAM017782"/>
<dbReference type="EnsemblMetazoa" id="AMAM017782-RA">
    <property type="protein sequence ID" value="AMAM017782-PA"/>
    <property type="gene ID" value="AMAM017782"/>
</dbReference>
<dbReference type="Pfam" id="PF14599">
    <property type="entry name" value="zinc_ribbon_6"/>
    <property type="match status" value="1"/>
</dbReference>
<dbReference type="SUPFAM" id="SSF161245">
    <property type="entry name" value="Zinc hairpin stack"/>
    <property type="match status" value="1"/>
</dbReference>
<dbReference type="AlphaFoldDB" id="A0A182T1K6"/>
<evidence type="ECO:0000313" key="4">
    <source>
        <dbReference type="Proteomes" id="UP000075901"/>
    </source>
</evidence>
<evidence type="ECO:0000256" key="1">
    <source>
        <dbReference type="PROSITE-ProRule" id="PRU00965"/>
    </source>
</evidence>
<dbReference type="GO" id="GO:0061630">
    <property type="term" value="F:ubiquitin protein ligase activity"/>
    <property type="evidence" value="ECO:0007669"/>
    <property type="project" value="TreeGrafter"/>
</dbReference>
<dbReference type="GO" id="GO:0008270">
    <property type="term" value="F:zinc ion binding"/>
    <property type="evidence" value="ECO:0007669"/>
    <property type="project" value="UniProtKB-KW"/>
</dbReference>
<keyword evidence="4" id="KW-1185">Reference proteome</keyword>
<keyword evidence="1" id="KW-0479">Metal-binding</keyword>
<reference evidence="4" key="1">
    <citation type="submission" date="2013-09" db="EMBL/GenBank/DDBJ databases">
        <title>The Genome Sequence of Anopheles maculatus species B.</title>
        <authorList>
            <consortium name="The Broad Institute Genomics Platform"/>
            <person name="Neafsey D.E."/>
            <person name="Besansky N."/>
            <person name="Howell P."/>
            <person name="Walton C."/>
            <person name="Young S.K."/>
            <person name="Zeng Q."/>
            <person name="Gargeya S."/>
            <person name="Fitzgerald M."/>
            <person name="Haas B."/>
            <person name="Abouelleil A."/>
            <person name="Allen A.W."/>
            <person name="Alvarado L."/>
            <person name="Arachchi H.M."/>
            <person name="Berlin A.M."/>
            <person name="Chapman S.B."/>
            <person name="Gainer-Dewar J."/>
            <person name="Goldberg J."/>
            <person name="Griggs A."/>
            <person name="Gujja S."/>
            <person name="Hansen M."/>
            <person name="Howarth C."/>
            <person name="Imamovic A."/>
            <person name="Ireland A."/>
            <person name="Larimer J."/>
            <person name="McCowan C."/>
            <person name="Murphy C."/>
            <person name="Pearson M."/>
            <person name="Poon T.W."/>
            <person name="Priest M."/>
            <person name="Roberts A."/>
            <person name="Saif S."/>
            <person name="Shea T."/>
            <person name="Sisk P."/>
            <person name="Sykes S."/>
            <person name="Wortman J."/>
            <person name="Nusbaum C."/>
            <person name="Birren B."/>
        </authorList>
    </citation>
    <scope>NUCLEOTIDE SEQUENCE [LARGE SCALE GENOMIC DNA]</scope>
    <source>
        <strain evidence="4">maculatus3</strain>
    </source>
</reference>
<organism evidence="3 4">
    <name type="scientific">Anopheles maculatus</name>
    <dbReference type="NCBI Taxonomy" id="74869"/>
    <lineage>
        <taxon>Eukaryota</taxon>
        <taxon>Metazoa</taxon>
        <taxon>Ecdysozoa</taxon>
        <taxon>Arthropoda</taxon>
        <taxon>Hexapoda</taxon>
        <taxon>Insecta</taxon>
        <taxon>Pterygota</taxon>
        <taxon>Neoptera</taxon>
        <taxon>Endopterygota</taxon>
        <taxon>Diptera</taxon>
        <taxon>Nematocera</taxon>
        <taxon>Culicoidea</taxon>
        <taxon>Culicidae</taxon>
        <taxon>Anophelinae</taxon>
        <taxon>Anopheles</taxon>
        <taxon>Anopheles maculatus group</taxon>
    </lineage>
</organism>
<accession>A0A182T1K6</accession>
<dbReference type="InterPro" id="IPR039512">
    <property type="entry name" value="RCHY1_zinc-ribbon"/>
</dbReference>
<dbReference type="InterPro" id="IPR017921">
    <property type="entry name" value="Znf_CTCHY"/>
</dbReference>
<dbReference type="PANTHER" id="PTHR21319:SF53">
    <property type="entry name" value="RING FINGER AND CHY ZINC FINGER DOMAIN-CONTAINING PROTEIN 1"/>
    <property type="match status" value="1"/>
</dbReference>